<evidence type="ECO:0000256" key="10">
    <source>
        <dbReference type="ARBA" id="ARBA00022989"/>
    </source>
</evidence>
<evidence type="ECO:0000256" key="6">
    <source>
        <dbReference type="ARBA" id="ARBA00022538"/>
    </source>
</evidence>
<dbReference type="InterPro" id="IPR053952">
    <property type="entry name" value="K_trans_C"/>
</dbReference>
<keyword evidence="11 13" id="KW-0406">Ion transport</keyword>
<dbReference type="Pfam" id="PF22776">
    <property type="entry name" value="K_trans_C"/>
    <property type="match status" value="1"/>
</dbReference>
<evidence type="ECO:0000259" key="16">
    <source>
        <dbReference type="Pfam" id="PF22776"/>
    </source>
</evidence>
<feature type="transmembrane region" description="Helical" evidence="13">
    <location>
        <begin position="315"/>
        <end position="340"/>
    </location>
</feature>
<feature type="transmembrane region" description="Helical" evidence="13">
    <location>
        <begin position="195"/>
        <end position="215"/>
    </location>
</feature>
<feature type="transmembrane region" description="Helical" evidence="13">
    <location>
        <begin position="271"/>
        <end position="295"/>
    </location>
</feature>
<dbReference type="InterPro" id="IPR053951">
    <property type="entry name" value="K_trans_N"/>
</dbReference>
<keyword evidence="8 13" id="KW-0769">Symport</keyword>
<dbReference type="Proteomes" id="UP000465810">
    <property type="component" value="Unassembled WGS sequence"/>
</dbReference>
<dbReference type="PANTHER" id="PTHR30540">
    <property type="entry name" value="OSMOTIC STRESS POTASSIUM TRANSPORTER"/>
    <property type="match status" value="1"/>
</dbReference>
<dbReference type="InterPro" id="IPR003855">
    <property type="entry name" value="K+_transporter"/>
</dbReference>
<feature type="transmembrane region" description="Helical" evidence="13">
    <location>
        <begin position="72"/>
        <end position="94"/>
    </location>
</feature>
<keyword evidence="3 13" id="KW-0813">Transport</keyword>
<evidence type="ECO:0000259" key="15">
    <source>
        <dbReference type="Pfam" id="PF02705"/>
    </source>
</evidence>
<keyword evidence="10 13" id="KW-1133">Transmembrane helix</keyword>
<proteinExistence type="inferred from homology"/>
<feature type="transmembrane region" description="Helical" evidence="13">
    <location>
        <begin position="368"/>
        <end position="389"/>
    </location>
</feature>
<evidence type="ECO:0000256" key="11">
    <source>
        <dbReference type="ARBA" id="ARBA00023065"/>
    </source>
</evidence>
<comment type="catalytic activity">
    <reaction evidence="13">
        <text>K(+)(in) + H(+)(in) = K(+)(out) + H(+)(out)</text>
        <dbReference type="Rhea" id="RHEA:28490"/>
        <dbReference type="ChEBI" id="CHEBI:15378"/>
        <dbReference type="ChEBI" id="CHEBI:29103"/>
    </reaction>
</comment>
<evidence type="ECO:0000313" key="18">
    <source>
        <dbReference type="Proteomes" id="UP000465810"/>
    </source>
</evidence>
<feature type="domain" description="K+ potassium transporter integral membrane" evidence="15">
    <location>
        <begin position="37"/>
        <end position="494"/>
    </location>
</feature>
<keyword evidence="6 13" id="KW-0633">Potassium transport</keyword>
<keyword evidence="9 13" id="KW-0630">Potassium</keyword>
<feature type="transmembrane region" description="Helical" evidence="13">
    <location>
        <begin position="455"/>
        <end position="472"/>
    </location>
</feature>
<gene>
    <name evidence="17" type="primary">trkD</name>
    <name evidence="13" type="synonym">kup</name>
    <name evidence="17" type="ORF">GR702_11185</name>
</gene>
<feature type="transmembrane region" description="Helical" evidence="13">
    <location>
        <begin position="126"/>
        <end position="145"/>
    </location>
</feature>
<feature type="compositionally biased region" description="Low complexity" evidence="14">
    <location>
        <begin position="17"/>
        <end position="26"/>
    </location>
</feature>
<name>A0A7X4GIE5_9SPHN</name>
<feature type="domain" description="K+ potassium transporter C-terminal" evidence="16">
    <location>
        <begin position="504"/>
        <end position="652"/>
    </location>
</feature>
<evidence type="ECO:0000256" key="14">
    <source>
        <dbReference type="SAM" id="MobiDB-lite"/>
    </source>
</evidence>
<feature type="transmembrane region" description="Helical" evidence="13">
    <location>
        <begin position="165"/>
        <end position="183"/>
    </location>
</feature>
<comment type="function">
    <text evidence="13">Transport of potassium into the cell. Likely operates as a K(+):H(+) symporter.</text>
</comment>
<dbReference type="InterPro" id="IPR023051">
    <property type="entry name" value="Kup"/>
</dbReference>
<feature type="region of interest" description="Disordered" evidence="14">
    <location>
        <begin position="1"/>
        <end position="28"/>
    </location>
</feature>
<reference evidence="17 18" key="1">
    <citation type="submission" date="2019-12" db="EMBL/GenBank/DDBJ databases">
        <authorList>
            <person name="Feng G."/>
            <person name="Zhu H."/>
        </authorList>
    </citation>
    <scope>NUCLEOTIDE SEQUENCE [LARGE SCALE GENOMIC DNA]</scope>
    <source>
        <strain evidence="17 18">FGD1</strain>
    </source>
</reference>
<protein>
    <recommendedName>
        <fullName evidence="13">Probable potassium transport system protein Kup</fullName>
    </recommendedName>
</protein>
<evidence type="ECO:0000256" key="12">
    <source>
        <dbReference type="ARBA" id="ARBA00023136"/>
    </source>
</evidence>
<dbReference type="GO" id="GO:0015293">
    <property type="term" value="F:symporter activity"/>
    <property type="evidence" value="ECO:0007669"/>
    <property type="project" value="UniProtKB-UniRule"/>
</dbReference>
<evidence type="ECO:0000256" key="9">
    <source>
        <dbReference type="ARBA" id="ARBA00022958"/>
    </source>
</evidence>
<organism evidence="17 18">
    <name type="scientific">Novosphingobium silvae</name>
    <dbReference type="NCBI Taxonomy" id="2692619"/>
    <lineage>
        <taxon>Bacteria</taxon>
        <taxon>Pseudomonadati</taxon>
        <taxon>Pseudomonadota</taxon>
        <taxon>Alphaproteobacteria</taxon>
        <taxon>Sphingomonadales</taxon>
        <taxon>Sphingomonadaceae</taxon>
        <taxon>Novosphingobium</taxon>
    </lineage>
</organism>
<dbReference type="PANTHER" id="PTHR30540:SF79">
    <property type="entry name" value="LOW AFFINITY POTASSIUM TRANSPORT SYSTEM PROTEIN KUP"/>
    <property type="match status" value="1"/>
</dbReference>
<evidence type="ECO:0000256" key="4">
    <source>
        <dbReference type="ARBA" id="ARBA00022475"/>
    </source>
</evidence>
<evidence type="ECO:0000256" key="3">
    <source>
        <dbReference type="ARBA" id="ARBA00022448"/>
    </source>
</evidence>
<keyword evidence="7 13" id="KW-0812">Transmembrane</keyword>
<evidence type="ECO:0000313" key="17">
    <source>
        <dbReference type="EMBL" id="MYL98327.1"/>
    </source>
</evidence>
<comment type="similarity">
    <text evidence="2 13">Belongs to the HAK/KUP transporter (TC 2.A.72) family.</text>
</comment>
<evidence type="ECO:0000256" key="5">
    <source>
        <dbReference type="ARBA" id="ARBA00022519"/>
    </source>
</evidence>
<dbReference type="GO" id="GO:0015079">
    <property type="term" value="F:potassium ion transmembrane transporter activity"/>
    <property type="evidence" value="ECO:0007669"/>
    <property type="project" value="UniProtKB-UniRule"/>
</dbReference>
<evidence type="ECO:0000256" key="13">
    <source>
        <dbReference type="HAMAP-Rule" id="MF_01522"/>
    </source>
</evidence>
<dbReference type="HAMAP" id="MF_01522">
    <property type="entry name" value="Kup"/>
    <property type="match status" value="1"/>
</dbReference>
<evidence type="ECO:0000256" key="1">
    <source>
        <dbReference type="ARBA" id="ARBA00004141"/>
    </source>
</evidence>
<sequence length="652" mass="70363">MSDGTADTPDVPAVMNPAASASPASSHGGGSGNITKLALGAVGVVFGDIGTSPLYAFRETFVGPHPLAIDELHILGVVSLIFWSMTLVVSVQYVGVLMRADNKGQGGSLALVALISGALRKSRHSYLVVLLGVFATSLFYGDSMITPAVSVLSAVEGLTVVRTDLAPFVLPIAMVLLTGLFVIQKSGTAKVGALFAPVMVTYFLVLAVLGTYHLVQMPEVLKALNPWFAIQFFLTDKMLGFLALGSVVLAVTGAEALYSDMGHFGRGPMRLSWFGFVMPCLLINYFGQAAMILSLDDAQAAVAMENPFFNLAPETLRLPLVILASAAAFIASQAVISGAFSITHQAMQLGFIPRLSTRHTSEHEVGQIYIPFVNWALMAGVIVLVLVFQNSSNLASAYGIAVTGAMLIDTCLMGVLLIVLWKWKLWLAVPVMVVFFVVDGAYFAANATKVPDGGWFPLLIGGIAFTLLTTWNKGRRLMRDRMTEAALPLNVFAKSAHGSAARVPGTAIFMASTNIGVPSALLHNIKHNKVLHERVVVLTVEVQDSPYVEPAERFTVHELGQGFYRMTLRYGFMEETDIPAALAHAPMCGGPFEMMKTSFFLSRQTLVPSEKPGMMIWREKLFAWMMRNAASAMEFFRLPTNRVVELGSQLEI</sequence>
<accession>A0A7X4GIE5</accession>
<dbReference type="GO" id="GO:0005886">
    <property type="term" value="C:plasma membrane"/>
    <property type="evidence" value="ECO:0007669"/>
    <property type="project" value="UniProtKB-SubCell"/>
</dbReference>
<dbReference type="EMBL" id="WVTD01000007">
    <property type="protein sequence ID" value="MYL98327.1"/>
    <property type="molecule type" value="Genomic_DNA"/>
</dbReference>
<keyword evidence="12 13" id="KW-0472">Membrane</keyword>
<comment type="caution">
    <text evidence="17">The sequence shown here is derived from an EMBL/GenBank/DDBJ whole genome shotgun (WGS) entry which is preliminary data.</text>
</comment>
<evidence type="ECO:0000256" key="8">
    <source>
        <dbReference type="ARBA" id="ARBA00022847"/>
    </source>
</evidence>
<evidence type="ECO:0000256" key="7">
    <source>
        <dbReference type="ARBA" id="ARBA00022692"/>
    </source>
</evidence>
<dbReference type="RefSeq" id="WP_160985972.1">
    <property type="nucleotide sequence ID" value="NZ_WVTD01000007.1"/>
</dbReference>
<keyword evidence="18" id="KW-1185">Reference proteome</keyword>
<feature type="transmembrane region" description="Helical" evidence="13">
    <location>
        <begin position="395"/>
        <end position="418"/>
    </location>
</feature>
<keyword evidence="5" id="KW-0997">Cell inner membrane</keyword>
<evidence type="ECO:0000256" key="2">
    <source>
        <dbReference type="ARBA" id="ARBA00007019"/>
    </source>
</evidence>
<comment type="subcellular location">
    <subcellularLocation>
        <location evidence="13">Cell membrane</location>
        <topology evidence="13">Multi-pass membrane protein</topology>
    </subcellularLocation>
    <subcellularLocation>
        <location evidence="1">Membrane</location>
        <topology evidence="1">Multi-pass membrane protein</topology>
    </subcellularLocation>
</comment>
<keyword evidence="4 13" id="KW-1003">Cell membrane</keyword>
<dbReference type="Pfam" id="PF02705">
    <property type="entry name" value="K_trans"/>
    <property type="match status" value="1"/>
</dbReference>
<feature type="transmembrane region" description="Helical" evidence="13">
    <location>
        <begin position="238"/>
        <end position="259"/>
    </location>
</feature>
<dbReference type="AlphaFoldDB" id="A0A7X4GIE5"/>
<feature type="transmembrane region" description="Helical" evidence="13">
    <location>
        <begin position="425"/>
        <end position="443"/>
    </location>
</feature>